<keyword evidence="8" id="KW-0256">Endoplasmic reticulum</keyword>
<evidence type="ECO:0000256" key="13">
    <source>
        <dbReference type="ARBA" id="ARBA00023288"/>
    </source>
</evidence>
<feature type="domain" description="Palmitoyltransferase DHHC" evidence="17">
    <location>
        <begin position="150"/>
        <end position="292"/>
    </location>
</feature>
<evidence type="ECO:0000313" key="19">
    <source>
        <dbReference type="RefSeq" id="XP_004629674.1"/>
    </source>
</evidence>
<protein>
    <recommendedName>
        <fullName evidence="16">Palmitoyltransferase</fullName>
        <ecNumber evidence="16">2.3.1.225</ecNumber>
    </recommendedName>
</protein>
<comment type="catalytic activity">
    <reaction evidence="15">
        <text>L-cysteinyl-[protein] + hexadecanoyl-CoA = S-hexadecanoyl-L-cysteinyl-[protein] + CoA</text>
        <dbReference type="Rhea" id="RHEA:36683"/>
        <dbReference type="Rhea" id="RHEA-COMP:10131"/>
        <dbReference type="Rhea" id="RHEA-COMP:11032"/>
        <dbReference type="ChEBI" id="CHEBI:29950"/>
        <dbReference type="ChEBI" id="CHEBI:57287"/>
        <dbReference type="ChEBI" id="CHEBI:57379"/>
        <dbReference type="ChEBI" id="CHEBI:74151"/>
        <dbReference type="EC" id="2.3.1.225"/>
    </reaction>
    <physiologicalReaction direction="left-to-right" evidence="15">
        <dbReference type="Rhea" id="RHEA:36684"/>
    </physiologicalReaction>
</comment>
<evidence type="ECO:0000256" key="3">
    <source>
        <dbReference type="ARBA" id="ARBA00004653"/>
    </source>
</evidence>
<dbReference type="InParanoid" id="A0A6P3EQ57"/>
<dbReference type="EC" id="2.3.1.225" evidence="16"/>
<evidence type="ECO:0000256" key="11">
    <source>
        <dbReference type="ARBA" id="ARBA00023136"/>
    </source>
</evidence>
<keyword evidence="9 16" id="KW-1133">Transmembrane helix</keyword>
<keyword evidence="11 16" id="KW-0472">Membrane</keyword>
<reference evidence="19" key="1">
    <citation type="submission" date="2025-08" db="UniProtKB">
        <authorList>
            <consortium name="RefSeq"/>
        </authorList>
    </citation>
    <scope>IDENTIFICATION</scope>
</reference>
<organism evidence="18 19">
    <name type="scientific">Octodon degus</name>
    <name type="common">Degu</name>
    <name type="synonym">Sciurus degus</name>
    <dbReference type="NCBI Taxonomy" id="10160"/>
    <lineage>
        <taxon>Eukaryota</taxon>
        <taxon>Metazoa</taxon>
        <taxon>Chordata</taxon>
        <taxon>Craniata</taxon>
        <taxon>Vertebrata</taxon>
        <taxon>Euteleostomi</taxon>
        <taxon>Mammalia</taxon>
        <taxon>Eutheria</taxon>
        <taxon>Euarchontoglires</taxon>
        <taxon>Glires</taxon>
        <taxon>Rodentia</taxon>
        <taxon>Hystricomorpha</taxon>
        <taxon>Octodontidae</taxon>
        <taxon>Octodon</taxon>
    </lineage>
</organism>
<keyword evidence="5" id="KW-1003">Cell membrane</keyword>
<evidence type="ECO:0000313" key="18">
    <source>
        <dbReference type="Proteomes" id="UP000515203"/>
    </source>
</evidence>
<comment type="subcellular location">
    <subcellularLocation>
        <location evidence="2">Cell membrane</location>
        <topology evidence="2">Multi-pass membrane protein</topology>
    </subcellularLocation>
    <subcellularLocation>
        <location evidence="1">Endoplasmic reticulum membrane</location>
        <topology evidence="1">Multi-pass membrane protein</topology>
    </subcellularLocation>
    <subcellularLocation>
        <location evidence="3">Golgi apparatus membrane</location>
        <topology evidence="3">Multi-pass membrane protein</topology>
    </subcellularLocation>
</comment>
<comment type="similarity">
    <text evidence="4 16">Belongs to the DHHC palmitoyltransferase family.</text>
</comment>
<dbReference type="GO" id="GO:0005886">
    <property type="term" value="C:plasma membrane"/>
    <property type="evidence" value="ECO:0007669"/>
    <property type="project" value="UniProtKB-SubCell"/>
</dbReference>
<keyword evidence="14 16" id="KW-0012">Acyltransferase</keyword>
<keyword evidence="12" id="KW-0564">Palmitate</keyword>
<dbReference type="GO" id="GO:0006612">
    <property type="term" value="P:protein targeting to membrane"/>
    <property type="evidence" value="ECO:0007669"/>
    <property type="project" value="TreeGrafter"/>
</dbReference>
<dbReference type="CTD" id="55146"/>
<evidence type="ECO:0000256" key="2">
    <source>
        <dbReference type="ARBA" id="ARBA00004651"/>
    </source>
</evidence>
<evidence type="ECO:0000256" key="15">
    <source>
        <dbReference type="ARBA" id="ARBA00047790"/>
    </source>
</evidence>
<dbReference type="GO" id="GO:0019706">
    <property type="term" value="F:protein-cysteine S-palmitoyltransferase activity"/>
    <property type="evidence" value="ECO:0007669"/>
    <property type="project" value="UniProtKB-EC"/>
</dbReference>
<evidence type="ECO:0000256" key="16">
    <source>
        <dbReference type="RuleBase" id="RU079119"/>
    </source>
</evidence>
<keyword evidence="6 16" id="KW-0808">Transferase</keyword>
<dbReference type="InterPro" id="IPR039859">
    <property type="entry name" value="PFA4/ZDH16/20/ERF2-like"/>
</dbReference>
<dbReference type="OrthoDB" id="331948at2759"/>
<evidence type="ECO:0000259" key="17">
    <source>
        <dbReference type="Pfam" id="PF01529"/>
    </source>
</evidence>
<evidence type="ECO:0000256" key="14">
    <source>
        <dbReference type="ARBA" id="ARBA00023315"/>
    </source>
</evidence>
<evidence type="ECO:0000256" key="7">
    <source>
        <dbReference type="ARBA" id="ARBA00022692"/>
    </source>
</evidence>
<evidence type="ECO:0000256" key="6">
    <source>
        <dbReference type="ARBA" id="ARBA00022679"/>
    </source>
</evidence>
<dbReference type="PANTHER" id="PTHR22883:SF466">
    <property type="entry name" value="PALMITOYLTRANSFERASE ZDHHC4"/>
    <property type="match status" value="1"/>
</dbReference>
<feature type="transmembrane region" description="Helical" evidence="16">
    <location>
        <begin position="59"/>
        <end position="81"/>
    </location>
</feature>
<feature type="transmembrane region" description="Helical" evidence="16">
    <location>
        <begin position="256"/>
        <end position="282"/>
    </location>
</feature>
<accession>A0A6P3EQ57</accession>
<keyword evidence="13" id="KW-0449">Lipoprotein</keyword>
<dbReference type="PROSITE" id="PS50216">
    <property type="entry name" value="DHHC"/>
    <property type="match status" value="1"/>
</dbReference>
<dbReference type="PANTHER" id="PTHR22883">
    <property type="entry name" value="ZINC FINGER DHHC DOMAIN CONTAINING PROTEIN"/>
    <property type="match status" value="1"/>
</dbReference>
<dbReference type="GO" id="GO:0000139">
    <property type="term" value="C:Golgi membrane"/>
    <property type="evidence" value="ECO:0007669"/>
    <property type="project" value="UniProtKB-SubCell"/>
</dbReference>
<keyword evidence="18" id="KW-1185">Reference proteome</keyword>
<evidence type="ECO:0000256" key="12">
    <source>
        <dbReference type="ARBA" id="ARBA00023139"/>
    </source>
</evidence>
<evidence type="ECO:0000256" key="4">
    <source>
        <dbReference type="ARBA" id="ARBA00008574"/>
    </source>
</evidence>
<dbReference type="AlphaFoldDB" id="A0A6P3EQ57"/>
<evidence type="ECO:0000256" key="10">
    <source>
        <dbReference type="ARBA" id="ARBA00023034"/>
    </source>
</evidence>
<evidence type="ECO:0000256" key="5">
    <source>
        <dbReference type="ARBA" id="ARBA00022475"/>
    </source>
</evidence>
<dbReference type="RefSeq" id="XP_004629674.1">
    <property type="nucleotide sequence ID" value="XM_004629617.2"/>
</dbReference>
<dbReference type="Pfam" id="PF01529">
    <property type="entry name" value="DHHC"/>
    <property type="match status" value="1"/>
</dbReference>
<sequence>MDFLALFLFYLAFVLTSVVMICICLKSHRLTSLVQGGTQLCSCIIPQCLQRAMQRWLHYFFHTRNCTFIILHLVLQGLVYIEYTWEIFGYCQELEFSLCYLLLPYLLLMINLVFFTLTCFTNPGTITKTNELLFLQVYEFDDVMFAKNMSCSTCGLKKPARSKHCSVCNHCVHRFDHHCVWVNNCIGAWNTRYFLIYLLTLSASAATMAVLSAAFLVRLVMVSDLYQKMYIDDFGQFQVMDTVFLIQYLFLTFPRIVFLLGFVMVLSLLLGGYLCFAVYLAATNQTTNEWFKGDWAWYQHCPLVARRSSAESQSYQNIYSHGLWSNLQEIFLLAGPCYERKRK</sequence>
<comment type="domain">
    <text evidence="16">The DHHC domain is required for palmitoyltransferase activity.</text>
</comment>
<feature type="transmembrane region" description="Helical" evidence="16">
    <location>
        <begin position="101"/>
        <end position="120"/>
    </location>
</feature>
<feature type="transmembrane region" description="Helical" evidence="16">
    <location>
        <begin position="6"/>
        <end position="25"/>
    </location>
</feature>
<dbReference type="Proteomes" id="UP000515203">
    <property type="component" value="Unplaced"/>
</dbReference>
<keyword evidence="10" id="KW-0333">Golgi apparatus</keyword>
<dbReference type="FunCoup" id="A0A6P3EQ57">
    <property type="interactions" value="1711"/>
</dbReference>
<feature type="transmembrane region" description="Helical" evidence="16">
    <location>
        <begin position="194"/>
        <end position="220"/>
    </location>
</feature>
<dbReference type="InterPro" id="IPR001594">
    <property type="entry name" value="Palmitoyltrfase_DHHC"/>
</dbReference>
<evidence type="ECO:0000256" key="8">
    <source>
        <dbReference type="ARBA" id="ARBA00022824"/>
    </source>
</evidence>
<evidence type="ECO:0000256" key="1">
    <source>
        <dbReference type="ARBA" id="ARBA00004477"/>
    </source>
</evidence>
<dbReference type="GeneID" id="101588976"/>
<keyword evidence="7 16" id="KW-0812">Transmembrane</keyword>
<dbReference type="GO" id="GO:0005789">
    <property type="term" value="C:endoplasmic reticulum membrane"/>
    <property type="evidence" value="ECO:0007669"/>
    <property type="project" value="UniProtKB-SubCell"/>
</dbReference>
<name>A0A6P3EQ57_OCTDE</name>
<proteinExistence type="inferred from homology"/>
<gene>
    <name evidence="19" type="primary">Zdhhc4</name>
</gene>
<evidence type="ECO:0000256" key="9">
    <source>
        <dbReference type="ARBA" id="ARBA00022989"/>
    </source>
</evidence>